<dbReference type="SUPFAM" id="SSF52833">
    <property type="entry name" value="Thioredoxin-like"/>
    <property type="match status" value="1"/>
</dbReference>
<organism evidence="2 3">
    <name type="scientific">Schizophyllum amplum</name>
    <dbReference type="NCBI Taxonomy" id="97359"/>
    <lineage>
        <taxon>Eukaryota</taxon>
        <taxon>Fungi</taxon>
        <taxon>Dikarya</taxon>
        <taxon>Basidiomycota</taxon>
        <taxon>Agaricomycotina</taxon>
        <taxon>Agaricomycetes</taxon>
        <taxon>Agaricomycetidae</taxon>
        <taxon>Agaricales</taxon>
        <taxon>Schizophyllaceae</taxon>
        <taxon>Schizophyllum</taxon>
    </lineage>
</organism>
<proteinExistence type="predicted"/>
<evidence type="ECO:0000259" key="1">
    <source>
        <dbReference type="Pfam" id="PF00462"/>
    </source>
</evidence>
<dbReference type="InterPro" id="IPR014025">
    <property type="entry name" value="Glutaredoxin_subgr"/>
</dbReference>
<name>A0A550BT40_9AGAR</name>
<keyword evidence="3" id="KW-1185">Reference proteome</keyword>
<dbReference type="Proteomes" id="UP000320762">
    <property type="component" value="Unassembled WGS sequence"/>
</dbReference>
<sequence length="104" mass="11529">MLAMSIKALAEAAISENAICIFSRSWCPYSNRVKALLESKFPEAQKKYLELDKMEEGDELQSYLISKTGQRTVPNVFINQTHIGGCDDTTAMVQSGKIASLLKL</sequence>
<gene>
    <name evidence="2" type="ORF">BD626DRAFT_523493</name>
</gene>
<dbReference type="STRING" id="97359.A0A550BT40"/>
<dbReference type="GO" id="GO:0005737">
    <property type="term" value="C:cytoplasm"/>
    <property type="evidence" value="ECO:0007669"/>
    <property type="project" value="TreeGrafter"/>
</dbReference>
<evidence type="ECO:0000313" key="3">
    <source>
        <dbReference type="Proteomes" id="UP000320762"/>
    </source>
</evidence>
<dbReference type="Gene3D" id="3.40.30.10">
    <property type="entry name" value="Glutaredoxin"/>
    <property type="match status" value="1"/>
</dbReference>
<dbReference type="PROSITE" id="PS51354">
    <property type="entry name" value="GLUTAREDOXIN_2"/>
    <property type="match status" value="1"/>
</dbReference>
<dbReference type="OrthoDB" id="418495at2759"/>
<dbReference type="PANTHER" id="PTHR45694:SF18">
    <property type="entry name" value="GLUTAREDOXIN-1-RELATED"/>
    <property type="match status" value="1"/>
</dbReference>
<dbReference type="InterPro" id="IPR011899">
    <property type="entry name" value="Glutaredoxin_euk/vir"/>
</dbReference>
<dbReference type="PRINTS" id="PR00160">
    <property type="entry name" value="GLUTAREDOXIN"/>
</dbReference>
<protein>
    <submittedName>
        <fullName evidence="2">Glutaredoxin</fullName>
    </submittedName>
</protein>
<dbReference type="NCBIfam" id="TIGR02180">
    <property type="entry name" value="GRX_euk"/>
    <property type="match status" value="1"/>
</dbReference>
<dbReference type="Pfam" id="PF00462">
    <property type="entry name" value="Glutaredoxin"/>
    <property type="match status" value="1"/>
</dbReference>
<reference evidence="2 3" key="1">
    <citation type="journal article" date="2019" name="New Phytol.">
        <title>Comparative genomics reveals unique wood-decay strategies and fruiting body development in the Schizophyllaceae.</title>
        <authorList>
            <person name="Almasi E."/>
            <person name="Sahu N."/>
            <person name="Krizsan K."/>
            <person name="Balint B."/>
            <person name="Kovacs G.M."/>
            <person name="Kiss B."/>
            <person name="Cseklye J."/>
            <person name="Drula E."/>
            <person name="Henrissat B."/>
            <person name="Nagy I."/>
            <person name="Chovatia M."/>
            <person name="Adam C."/>
            <person name="LaButti K."/>
            <person name="Lipzen A."/>
            <person name="Riley R."/>
            <person name="Grigoriev I.V."/>
            <person name="Nagy L.G."/>
        </authorList>
    </citation>
    <scope>NUCLEOTIDE SEQUENCE [LARGE SCALE GENOMIC DNA]</scope>
    <source>
        <strain evidence="2 3">NL-1724</strain>
    </source>
</reference>
<dbReference type="PANTHER" id="PTHR45694">
    <property type="entry name" value="GLUTAREDOXIN 2"/>
    <property type="match status" value="1"/>
</dbReference>
<dbReference type="AlphaFoldDB" id="A0A550BT40"/>
<evidence type="ECO:0000313" key="2">
    <source>
        <dbReference type="EMBL" id="TRM55699.1"/>
    </source>
</evidence>
<dbReference type="EMBL" id="VDMD01000104">
    <property type="protein sequence ID" value="TRM55699.1"/>
    <property type="molecule type" value="Genomic_DNA"/>
</dbReference>
<dbReference type="InterPro" id="IPR002109">
    <property type="entry name" value="Glutaredoxin"/>
</dbReference>
<feature type="domain" description="Glutaredoxin" evidence="1">
    <location>
        <begin position="20"/>
        <end position="83"/>
    </location>
</feature>
<dbReference type="GO" id="GO:0015038">
    <property type="term" value="F:glutathione disulfide oxidoreductase activity"/>
    <property type="evidence" value="ECO:0007669"/>
    <property type="project" value="TreeGrafter"/>
</dbReference>
<accession>A0A550BT40</accession>
<dbReference type="GO" id="GO:0034599">
    <property type="term" value="P:cellular response to oxidative stress"/>
    <property type="evidence" value="ECO:0007669"/>
    <property type="project" value="TreeGrafter"/>
</dbReference>
<comment type="caution">
    <text evidence="2">The sequence shown here is derived from an EMBL/GenBank/DDBJ whole genome shotgun (WGS) entry which is preliminary data.</text>
</comment>
<dbReference type="InterPro" id="IPR036249">
    <property type="entry name" value="Thioredoxin-like_sf"/>
</dbReference>
<dbReference type="CDD" id="cd03419">
    <property type="entry name" value="GRX_GRXh_1_2_like"/>
    <property type="match status" value="1"/>
</dbReference>